<dbReference type="PANTHER" id="PTHR48081:SF33">
    <property type="entry name" value="KYNURENINE FORMAMIDASE"/>
    <property type="match status" value="1"/>
</dbReference>
<gene>
    <name evidence="10" type="primary">Afmid</name>
    <name evidence="5" type="synonym">AFMID</name>
</gene>
<comment type="catalytic activity">
    <reaction evidence="5">
        <text>N-formyl-L-kynurenine + H2O = L-kynurenine + formate + H(+)</text>
        <dbReference type="Rhea" id="RHEA:13009"/>
        <dbReference type="ChEBI" id="CHEBI:15377"/>
        <dbReference type="ChEBI" id="CHEBI:15378"/>
        <dbReference type="ChEBI" id="CHEBI:15740"/>
        <dbReference type="ChEBI" id="CHEBI:57959"/>
        <dbReference type="ChEBI" id="CHEBI:58629"/>
        <dbReference type="EC" id="3.5.1.9"/>
    </reaction>
</comment>
<evidence type="ECO:0000256" key="4">
    <source>
        <dbReference type="ARBA" id="ARBA00023242"/>
    </source>
</evidence>
<comment type="subunit">
    <text evidence="5">Homodimer.</text>
</comment>
<feature type="signal peptide" evidence="7">
    <location>
        <begin position="1"/>
        <end position="33"/>
    </location>
</feature>
<evidence type="ECO:0000313" key="10">
    <source>
        <dbReference type="RefSeq" id="XP_021031916.2"/>
    </source>
</evidence>
<name>A0A6P5QNT1_MUSCR</name>
<dbReference type="Pfam" id="PF20434">
    <property type="entry name" value="BD-FAE"/>
    <property type="match status" value="1"/>
</dbReference>
<feature type="domain" description="BD-FAE-like" evidence="8">
    <location>
        <begin position="138"/>
        <end position="326"/>
    </location>
</feature>
<feature type="active site" evidence="5">
    <location>
        <position position="343"/>
    </location>
</feature>
<dbReference type="GO" id="GO:0005634">
    <property type="term" value="C:nucleus"/>
    <property type="evidence" value="ECO:0007669"/>
    <property type="project" value="UniProtKB-SubCell"/>
</dbReference>
<evidence type="ECO:0000256" key="5">
    <source>
        <dbReference type="HAMAP-Rule" id="MF_03014"/>
    </source>
</evidence>
<evidence type="ECO:0000259" key="8">
    <source>
        <dbReference type="Pfam" id="PF20434"/>
    </source>
</evidence>
<organism evidence="9 10">
    <name type="scientific">Mus caroli</name>
    <name type="common">Ryukyu mouse</name>
    <name type="synonym">Ricefield mouse</name>
    <dbReference type="NCBI Taxonomy" id="10089"/>
    <lineage>
        <taxon>Eukaryota</taxon>
        <taxon>Metazoa</taxon>
        <taxon>Chordata</taxon>
        <taxon>Craniata</taxon>
        <taxon>Vertebrata</taxon>
        <taxon>Euteleostomi</taxon>
        <taxon>Mammalia</taxon>
        <taxon>Eutheria</taxon>
        <taxon>Euarchontoglires</taxon>
        <taxon>Glires</taxon>
        <taxon>Rodentia</taxon>
        <taxon>Myomorpha</taxon>
        <taxon>Muroidea</taxon>
        <taxon>Muridae</taxon>
        <taxon>Murinae</taxon>
        <taxon>Mus</taxon>
        <taxon>Mus</taxon>
    </lineage>
</organism>
<dbReference type="EC" id="3.5.1.9" evidence="5"/>
<dbReference type="SUPFAM" id="SSF53474">
    <property type="entry name" value="alpha/beta-Hydrolases"/>
    <property type="match status" value="1"/>
</dbReference>
<dbReference type="RefSeq" id="XP_021031916.2">
    <property type="nucleotide sequence ID" value="XM_021176257.2"/>
</dbReference>
<accession>A0A6P5QNT1</accession>
<feature type="short sequence motif" description="HGGXW" evidence="5">
    <location>
        <begin position="157"/>
        <end position="161"/>
    </location>
</feature>
<comment type="similarity">
    <text evidence="5">Belongs to the kynurenine formamidase family.</text>
</comment>
<dbReference type="Proteomes" id="UP000515126">
    <property type="component" value="Chromosome 11"/>
</dbReference>
<dbReference type="PANTHER" id="PTHR48081">
    <property type="entry name" value="AB HYDROLASE SUPERFAMILY PROTEIN C4A8.06C"/>
    <property type="match status" value="1"/>
</dbReference>
<dbReference type="GO" id="GO:0005829">
    <property type="term" value="C:cytosol"/>
    <property type="evidence" value="ECO:0007669"/>
    <property type="project" value="UniProtKB-SubCell"/>
</dbReference>
<feature type="chain" id="PRO_5027753565" description="Kynurenine formamidase" evidence="7">
    <location>
        <begin position="34"/>
        <end position="369"/>
    </location>
</feature>
<keyword evidence="7" id="KW-0732">Signal</keyword>
<evidence type="ECO:0000256" key="2">
    <source>
        <dbReference type="ARBA" id="ARBA00022801"/>
    </source>
</evidence>
<proteinExistence type="inferred from homology"/>
<keyword evidence="2 5" id="KW-0378">Hydrolase</keyword>
<reference evidence="10" key="1">
    <citation type="submission" date="2025-08" db="UniProtKB">
        <authorList>
            <consortium name="RefSeq"/>
        </authorList>
    </citation>
    <scope>IDENTIFICATION</scope>
</reference>
<keyword evidence="9" id="KW-1185">Reference proteome</keyword>
<dbReference type="InterPro" id="IPR027519">
    <property type="entry name" value="KFase_ver/fungi-typ"/>
</dbReference>
<dbReference type="InterPro" id="IPR050300">
    <property type="entry name" value="GDXG_lipolytic_enzyme"/>
</dbReference>
<evidence type="ECO:0000256" key="3">
    <source>
        <dbReference type="ARBA" id="ARBA00023079"/>
    </source>
</evidence>
<dbReference type="Gene3D" id="3.40.50.1820">
    <property type="entry name" value="alpha/beta hydrolase"/>
    <property type="match status" value="1"/>
</dbReference>
<evidence type="ECO:0000256" key="7">
    <source>
        <dbReference type="SAM" id="SignalP"/>
    </source>
</evidence>
<sequence length="369" mass="41164">MAAMQTLAPRVRGWKYFVLLLAAWNVCPPTTRKEAVFGGGAKTRRPTSQLREKPGARPSPRDLAMAFPSLSAGQDPWRSLSSEELEKQYSPSRWVIRTKPEEVVGNFVQIGSQATQKARATRRNQLDVPYGDGEGEKLDIYFPDEDSKAFPLFLFLHGGYWQSGSKDDSAFMVNPLTAQGIVVAIVAYDIAPKGTLDQMVDQVTRSVVFLQRRYPSNEGIYLCGHSAGAHLAAMVLLARWTKHGVTPNLQGFLLVSGIYDLEPLVATSQNGPLRMTLEDAQRNSPQRHLDVVPAQPVAPACPVLVLVGQHDSPEFHRQSKEFYETLLRVGWKASFQQLHGVDHFDIIENLTREDDVLTQIILKTVFQKL</sequence>
<dbReference type="GO" id="GO:0019441">
    <property type="term" value="P:L-tryptophan catabolic process to kynurenine"/>
    <property type="evidence" value="ECO:0007669"/>
    <property type="project" value="UniProtKB-UniRule"/>
</dbReference>
<keyword evidence="4 5" id="KW-0539">Nucleus</keyword>
<evidence type="ECO:0000313" key="9">
    <source>
        <dbReference type="Proteomes" id="UP000515126"/>
    </source>
</evidence>
<dbReference type="InterPro" id="IPR049492">
    <property type="entry name" value="BD-FAE-like_dom"/>
</dbReference>
<keyword evidence="3 5" id="KW-0823">Tryptophan catabolism</keyword>
<comment type="function">
    <text evidence="5">Catalyzes the hydrolysis of N-formyl-L-kynurenine to L-kynurenine, the second step in the kynurenine pathway of tryptophan degradation. Kynurenine may be further oxidized to nicotinic acid, NAD(H) and NADP(H). Required for elimination of toxic metabolites.</text>
</comment>
<dbReference type="HAMAP" id="MF_03014">
    <property type="entry name" value="KFase"/>
    <property type="match status" value="1"/>
</dbReference>
<dbReference type="UniPathway" id="UPA00333">
    <property type="reaction ID" value="UER00454"/>
</dbReference>
<dbReference type="AlphaFoldDB" id="A0A6P5QNT1"/>
<keyword evidence="1 5" id="KW-0963">Cytoplasm</keyword>
<feature type="active site" description="Nucleophile" evidence="5">
    <location>
        <position position="226"/>
    </location>
</feature>
<dbReference type="GO" id="GO:0004061">
    <property type="term" value="F:arylformamidase activity"/>
    <property type="evidence" value="ECO:0007669"/>
    <property type="project" value="UniProtKB-UniRule"/>
</dbReference>
<evidence type="ECO:0000256" key="6">
    <source>
        <dbReference type="SAM" id="MobiDB-lite"/>
    </source>
</evidence>
<comment type="domain">
    <text evidence="5">The main chain amide nitrogen atoms of the second glycine and its adjacent residue in the HGGXW motif define the oxyanion hole, and stabilize the oxyanion that forms during the nucleophilic attack by the catalytic serine during substrate cleavage.</text>
</comment>
<dbReference type="GeneID" id="110304713"/>
<comment type="subcellular location">
    <subcellularLocation>
        <location evidence="5">Cytoplasm</location>
        <location evidence="5">Cytosol</location>
    </subcellularLocation>
    <subcellularLocation>
        <location evidence="5">Nucleus</location>
    </subcellularLocation>
    <text evidence="5">Predominantly cytosolic. Some fraction is nuclear.</text>
</comment>
<protein>
    <recommendedName>
        <fullName evidence="5">Kynurenine formamidase</fullName>
        <shortName evidence="5">KFA</shortName>
        <shortName evidence="5">KFase</shortName>
        <ecNumber evidence="5">3.5.1.9</ecNumber>
    </recommendedName>
    <alternativeName>
        <fullName evidence="5">Arylformamidase</fullName>
    </alternativeName>
    <alternativeName>
        <fullName evidence="5">N-formylkynurenine formamidase</fullName>
        <shortName evidence="5">FKF</shortName>
    </alternativeName>
</protein>
<dbReference type="CTD" id="125061"/>
<feature type="active site" evidence="5">
    <location>
        <position position="311"/>
    </location>
</feature>
<evidence type="ECO:0000256" key="1">
    <source>
        <dbReference type="ARBA" id="ARBA00022490"/>
    </source>
</evidence>
<dbReference type="GO" id="GO:0034354">
    <property type="term" value="P:'de novo' NAD+ biosynthetic process from L-tryptophan"/>
    <property type="evidence" value="ECO:0007669"/>
    <property type="project" value="UniProtKB-UniRule"/>
</dbReference>
<dbReference type="FunFam" id="3.40.50.1820:FF:000134">
    <property type="entry name" value="Kynurenine formamidase"/>
    <property type="match status" value="1"/>
</dbReference>
<feature type="region of interest" description="Disordered" evidence="6">
    <location>
        <begin position="34"/>
        <end position="63"/>
    </location>
</feature>
<dbReference type="InterPro" id="IPR029058">
    <property type="entry name" value="AB_hydrolase_fold"/>
</dbReference>
<comment type="pathway">
    <text evidence="5">Amino-acid degradation; L-tryptophan degradation via kynurenine pathway; L-kynurenine from L-tryptophan: step 2/2.</text>
</comment>